<dbReference type="Proteomes" id="UP000051494">
    <property type="component" value="Unassembled WGS sequence"/>
</dbReference>
<keyword evidence="1 4" id="KW-0489">Methyltransferase</keyword>
<evidence type="ECO:0000256" key="3">
    <source>
        <dbReference type="ARBA" id="ARBA00022691"/>
    </source>
</evidence>
<accession>A0AAE3HSN1</accession>
<dbReference type="GO" id="GO:0008757">
    <property type="term" value="F:S-adenosylmethionine-dependent methyltransferase activity"/>
    <property type="evidence" value="ECO:0007669"/>
    <property type="project" value="TreeGrafter"/>
</dbReference>
<dbReference type="InterPro" id="IPR029063">
    <property type="entry name" value="SAM-dependent_MTases_sf"/>
</dbReference>
<dbReference type="CDD" id="cd02440">
    <property type="entry name" value="AdoMet_MTases"/>
    <property type="match status" value="1"/>
</dbReference>
<sequence length="219" mass="24508">MPRKSKMLAEEFFNDAINTYVEHATSDESALLKNLRIETRTQTNMINMLSGPVEGRLLQLLVSLSKAKNCLEVGTFTGYSALNIAASLPAEGKLYTLEFNPEYAKIAQKFFNLSPDGHKIELLLGKAEDSIRNLDVQFDFAFIDADKQNYPLYYDLILPKLRSGGLIIVDNALWGGEVVAPVEKQAHAIHALNQKAKNDPHVETVMLTVRDGIFIIRKK</sequence>
<dbReference type="SUPFAM" id="SSF53335">
    <property type="entry name" value="S-adenosyl-L-methionine-dependent methyltransferases"/>
    <property type="match status" value="1"/>
</dbReference>
<reference evidence="4" key="1">
    <citation type="journal article" date="2016" name="Genome Announc.">
        <title>Draft Genome Sequences of Two Novel Amoeba-Resistant Intranuclear Bacteria, 'Candidatus Berkiella cookevillensis' and 'Candidatus Berkiella aquae'.</title>
        <authorList>
            <person name="Mehari Y.T."/>
            <person name="Arivett B.A."/>
            <person name="Farone A.L."/>
            <person name="Gunderson J.H."/>
            <person name="Farone M.B."/>
        </authorList>
    </citation>
    <scope>NUCLEOTIDE SEQUENCE</scope>
    <source>
        <strain evidence="4">CC99</strain>
    </source>
</reference>
<organism evidence="4 5">
    <name type="scientific">Candidatus Berkiella cookevillensis</name>
    <dbReference type="NCBI Taxonomy" id="437022"/>
    <lineage>
        <taxon>Bacteria</taxon>
        <taxon>Pseudomonadati</taxon>
        <taxon>Pseudomonadota</taxon>
        <taxon>Gammaproteobacteria</taxon>
        <taxon>Candidatus Berkiellales</taxon>
        <taxon>Candidatus Berkiellaceae</taxon>
        <taxon>Candidatus Berkiella</taxon>
    </lineage>
</organism>
<evidence type="ECO:0000256" key="1">
    <source>
        <dbReference type="ARBA" id="ARBA00022603"/>
    </source>
</evidence>
<dbReference type="Pfam" id="PF01596">
    <property type="entry name" value="Methyltransf_3"/>
    <property type="match status" value="1"/>
</dbReference>
<dbReference type="PANTHER" id="PTHR10509:SF14">
    <property type="entry name" value="CAFFEOYL-COA O-METHYLTRANSFERASE 3-RELATED"/>
    <property type="match status" value="1"/>
</dbReference>
<keyword evidence="5" id="KW-1185">Reference proteome</keyword>
<dbReference type="AlphaFoldDB" id="A0AAE3HSN1"/>
<dbReference type="Gene3D" id="3.40.50.150">
    <property type="entry name" value="Vaccinia Virus protein VP39"/>
    <property type="match status" value="1"/>
</dbReference>
<dbReference type="GO" id="GO:0032259">
    <property type="term" value="P:methylation"/>
    <property type="evidence" value="ECO:0007669"/>
    <property type="project" value="UniProtKB-KW"/>
</dbReference>
<protein>
    <submittedName>
        <fullName evidence="4">Class I SAM-dependent methyltransferase</fullName>
        <ecNumber evidence="4">2.1.1.-</ecNumber>
    </submittedName>
</protein>
<keyword evidence="2 4" id="KW-0808">Transferase</keyword>
<evidence type="ECO:0000256" key="2">
    <source>
        <dbReference type="ARBA" id="ARBA00022679"/>
    </source>
</evidence>
<reference evidence="4" key="2">
    <citation type="submission" date="2021-06" db="EMBL/GenBank/DDBJ databases">
        <title>Genomic Description and Analysis of Intracellular Bacteria, Candidatus Berkiella cookevillensis and Candidatus Berkiella aquae.</title>
        <authorList>
            <person name="Kidane D.T."/>
            <person name="Mehari Y.T."/>
            <person name="Rice F.C."/>
            <person name="Arivett B.A."/>
            <person name="Farone A.L."/>
            <person name="Berk S.G."/>
            <person name="Farone M.B."/>
        </authorList>
    </citation>
    <scope>NUCLEOTIDE SEQUENCE</scope>
    <source>
        <strain evidence="4">CC99</strain>
    </source>
</reference>
<name>A0AAE3HSN1_9GAMM</name>
<dbReference type="EC" id="2.1.1.-" evidence="4"/>
<evidence type="ECO:0000313" key="5">
    <source>
        <dbReference type="Proteomes" id="UP000051494"/>
    </source>
</evidence>
<dbReference type="InterPro" id="IPR002935">
    <property type="entry name" value="SAM_O-MeTrfase"/>
</dbReference>
<dbReference type="EMBL" id="LKHV02000001">
    <property type="protein sequence ID" value="MCS5709454.1"/>
    <property type="molecule type" value="Genomic_DNA"/>
</dbReference>
<dbReference type="GO" id="GO:0008171">
    <property type="term" value="F:O-methyltransferase activity"/>
    <property type="evidence" value="ECO:0007669"/>
    <property type="project" value="InterPro"/>
</dbReference>
<proteinExistence type="predicted"/>
<keyword evidence="3" id="KW-0949">S-adenosyl-L-methionine</keyword>
<dbReference type="PROSITE" id="PS51682">
    <property type="entry name" value="SAM_OMT_I"/>
    <property type="match status" value="1"/>
</dbReference>
<dbReference type="RefSeq" id="WP_077065369.1">
    <property type="nucleotide sequence ID" value="NZ_LKHV02000001.1"/>
</dbReference>
<evidence type="ECO:0000313" key="4">
    <source>
        <dbReference type="EMBL" id="MCS5709454.1"/>
    </source>
</evidence>
<comment type="caution">
    <text evidence="4">The sequence shown here is derived from an EMBL/GenBank/DDBJ whole genome shotgun (WGS) entry which is preliminary data.</text>
</comment>
<dbReference type="PANTHER" id="PTHR10509">
    <property type="entry name" value="O-METHYLTRANSFERASE-RELATED"/>
    <property type="match status" value="1"/>
</dbReference>
<dbReference type="InterPro" id="IPR050362">
    <property type="entry name" value="Cation-dep_OMT"/>
</dbReference>
<gene>
    <name evidence="4" type="ORF">CC99x_011160</name>
</gene>